<reference evidence="6 7" key="1">
    <citation type="submission" date="2024-01" db="EMBL/GenBank/DDBJ databases">
        <title>A draft genome for a cacao thread blight-causing isolate of Paramarasmius palmivorus.</title>
        <authorList>
            <person name="Baruah I.K."/>
            <person name="Bukari Y."/>
            <person name="Amoako-Attah I."/>
            <person name="Meinhardt L.W."/>
            <person name="Bailey B.A."/>
            <person name="Cohen S.P."/>
        </authorList>
    </citation>
    <scope>NUCLEOTIDE SEQUENCE [LARGE SCALE GENOMIC DNA]</scope>
    <source>
        <strain evidence="6 7">GH-12</strain>
    </source>
</reference>
<keyword evidence="2 4" id="KW-0863">Zinc-finger</keyword>
<name>A0AAW0BRL3_9AGAR</name>
<dbReference type="AlphaFoldDB" id="A0AAW0BRL3"/>
<dbReference type="SUPFAM" id="SSF144232">
    <property type="entry name" value="HIT/MYND zinc finger-like"/>
    <property type="match status" value="1"/>
</dbReference>
<dbReference type="PROSITE" id="PS50865">
    <property type="entry name" value="ZF_MYND_2"/>
    <property type="match status" value="1"/>
</dbReference>
<keyword evidence="3" id="KW-0862">Zinc</keyword>
<proteinExistence type="predicted"/>
<evidence type="ECO:0000256" key="4">
    <source>
        <dbReference type="PROSITE-ProRule" id="PRU00134"/>
    </source>
</evidence>
<sequence>MALVRPSEILDQPNAYLSPVLANPMAPQDFQSRMPTLADVRDEAKCAIELLKGPPPTNFQIPGQGVMHPAVMYHYLVPKLCLFAFLCKETDVPEDLQPFCLWALEQRLIAVTEASDAQLWGLIGQKDGTVSMYAKSFMENQSRIKIMNHLMLVSAHINRPEDALSHMEFSFKSLAKERGLSTEDVFPRNPEIYALYGEMLSRTKSRDTQAKAVMERIVRDIGQVKDKDNANGKIISVQAKLYLSRILRRMGEVDEAEKHETYLIKWFKKNPKLIPDYMLRRWFETEGPKDPVFQGLGGTKWLTEKRNVPSYKASERMSRVCKRCGKGEGLSFKLMKCSKCLHVYYCSRKCQVEDYPSHKSNCAEHAADLQKAESLKSTSPEDSKCVHDWTLYKNSTFSRDATCHALGLRFNAERGKTHILIMRVEYVPSSSGKKHVDVLDRFRVVEAGVFRLSDTGVLKDIDRFMGYPKGKSKELMDRTVEEWERKVRDEKGKEKEREGIVFHVVYLG</sequence>
<dbReference type="GO" id="GO:0008270">
    <property type="term" value="F:zinc ion binding"/>
    <property type="evidence" value="ECO:0007669"/>
    <property type="project" value="UniProtKB-KW"/>
</dbReference>
<protein>
    <recommendedName>
        <fullName evidence="5">MYND-type domain-containing protein</fullName>
    </recommendedName>
</protein>
<keyword evidence="1" id="KW-0479">Metal-binding</keyword>
<dbReference type="Proteomes" id="UP001383192">
    <property type="component" value="Unassembled WGS sequence"/>
</dbReference>
<dbReference type="InterPro" id="IPR002893">
    <property type="entry name" value="Znf_MYND"/>
</dbReference>
<organism evidence="6 7">
    <name type="scientific">Paramarasmius palmivorus</name>
    <dbReference type="NCBI Taxonomy" id="297713"/>
    <lineage>
        <taxon>Eukaryota</taxon>
        <taxon>Fungi</taxon>
        <taxon>Dikarya</taxon>
        <taxon>Basidiomycota</taxon>
        <taxon>Agaricomycotina</taxon>
        <taxon>Agaricomycetes</taxon>
        <taxon>Agaricomycetidae</taxon>
        <taxon>Agaricales</taxon>
        <taxon>Marasmiineae</taxon>
        <taxon>Marasmiaceae</taxon>
        <taxon>Paramarasmius</taxon>
    </lineage>
</organism>
<evidence type="ECO:0000313" key="6">
    <source>
        <dbReference type="EMBL" id="KAK7028862.1"/>
    </source>
</evidence>
<accession>A0AAW0BRL3</accession>
<evidence type="ECO:0000256" key="2">
    <source>
        <dbReference type="ARBA" id="ARBA00022771"/>
    </source>
</evidence>
<dbReference type="Gene3D" id="6.10.140.2220">
    <property type="match status" value="1"/>
</dbReference>
<evidence type="ECO:0000313" key="7">
    <source>
        <dbReference type="Proteomes" id="UP001383192"/>
    </source>
</evidence>
<gene>
    <name evidence="6" type="ORF">VNI00_014875</name>
</gene>
<evidence type="ECO:0000256" key="3">
    <source>
        <dbReference type="ARBA" id="ARBA00022833"/>
    </source>
</evidence>
<evidence type="ECO:0000259" key="5">
    <source>
        <dbReference type="PROSITE" id="PS50865"/>
    </source>
</evidence>
<dbReference type="Pfam" id="PF01753">
    <property type="entry name" value="zf-MYND"/>
    <property type="match status" value="1"/>
</dbReference>
<dbReference type="PROSITE" id="PS01360">
    <property type="entry name" value="ZF_MYND_1"/>
    <property type="match status" value="1"/>
</dbReference>
<feature type="domain" description="MYND-type" evidence="5">
    <location>
        <begin position="321"/>
        <end position="362"/>
    </location>
</feature>
<comment type="caution">
    <text evidence="6">The sequence shown here is derived from an EMBL/GenBank/DDBJ whole genome shotgun (WGS) entry which is preliminary data.</text>
</comment>
<keyword evidence="7" id="KW-1185">Reference proteome</keyword>
<evidence type="ECO:0000256" key="1">
    <source>
        <dbReference type="ARBA" id="ARBA00022723"/>
    </source>
</evidence>
<dbReference type="EMBL" id="JAYKXP010000088">
    <property type="protein sequence ID" value="KAK7028862.1"/>
    <property type="molecule type" value="Genomic_DNA"/>
</dbReference>